<protein>
    <submittedName>
        <fullName evidence="2">Uncharacterized protein</fullName>
    </submittedName>
</protein>
<proteinExistence type="predicted"/>
<evidence type="ECO:0000256" key="1">
    <source>
        <dbReference type="SAM" id="MobiDB-lite"/>
    </source>
</evidence>
<feature type="region of interest" description="Disordered" evidence="1">
    <location>
        <begin position="43"/>
        <end position="74"/>
    </location>
</feature>
<accession>A0ABR3A2R0</accession>
<feature type="compositionally biased region" description="Polar residues" evidence="1">
    <location>
        <begin position="65"/>
        <end position="74"/>
    </location>
</feature>
<evidence type="ECO:0000313" key="3">
    <source>
        <dbReference type="Proteomes" id="UP001437256"/>
    </source>
</evidence>
<dbReference type="Proteomes" id="UP001437256">
    <property type="component" value="Unassembled WGS sequence"/>
</dbReference>
<comment type="caution">
    <text evidence="2">The sequence shown here is derived from an EMBL/GenBank/DDBJ whole genome shotgun (WGS) entry which is preliminary data.</text>
</comment>
<organism evidence="2 3">
    <name type="scientific">Marasmius tenuissimus</name>
    <dbReference type="NCBI Taxonomy" id="585030"/>
    <lineage>
        <taxon>Eukaryota</taxon>
        <taxon>Fungi</taxon>
        <taxon>Dikarya</taxon>
        <taxon>Basidiomycota</taxon>
        <taxon>Agaricomycotina</taxon>
        <taxon>Agaricomycetes</taxon>
        <taxon>Agaricomycetidae</taxon>
        <taxon>Agaricales</taxon>
        <taxon>Marasmiineae</taxon>
        <taxon>Marasmiaceae</taxon>
        <taxon>Marasmius</taxon>
    </lineage>
</organism>
<gene>
    <name evidence="2" type="ORF">AAF712_004831</name>
</gene>
<keyword evidence="3" id="KW-1185">Reference proteome</keyword>
<dbReference type="EMBL" id="JBBXMP010000020">
    <property type="protein sequence ID" value="KAL0068171.1"/>
    <property type="molecule type" value="Genomic_DNA"/>
</dbReference>
<sequence>MIHEQVATRNRLEGETVCKYWIDTNKEHKPRDVIFILEKPKQVNKAMSPNKNNKDNGRTTADMAHSSQTTVTPDSISTVLDNSEKVKRPEYKTDLRKMAELARKYHAQLQEDRMDETHPERDTMVSEVLTNLQMALDLQQEAAMGQKIDDGPALIALTLLLNGMAAGIDRLPFELYKEISRRKQGRGEIRDR</sequence>
<name>A0ABR3A2R0_9AGAR</name>
<reference evidence="2 3" key="1">
    <citation type="submission" date="2024-05" db="EMBL/GenBank/DDBJ databases">
        <title>A draft genome resource for the thread blight pathogen Marasmius tenuissimus strain MS-2.</title>
        <authorList>
            <person name="Yulfo-Soto G.E."/>
            <person name="Baruah I.K."/>
            <person name="Amoako-Attah I."/>
            <person name="Bukari Y."/>
            <person name="Meinhardt L.W."/>
            <person name="Bailey B.A."/>
            <person name="Cohen S.P."/>
        </authorList>
    </citation>
    <scope>NUCLEOTIDE SEQUENCE [LARGE SCALE GENOMIC DNA]</scope>
    <source>
        <strain evidence="2 3">MS-2</strain>
    </source>
</reference>
<evidence type="ECO:0000313" key="2">
    <source>
        <dbReference type="EMBL" id="KAL0068171.1"/>
    </source>
</evidence>